<proteinExistence type="predicted"/>
<protein>
    <submittedName>
        <fullName evidence="1">4140_t:CDS:1</fullName>
    </submittedName>
</protein>
<sequence>MPDDKNSEEVSMENGDEGSADEVRNGSCNVADEVRNGGEDVAEKVKHGDGYAADKVGISANEDDVYQIPSAIDTVMAQTIDVLGSAADAIKPFLPFFEIITSVSKSVLSSYEGSQYNRRTCGVLLTRVETAECAVKSLVRQKEERISDFRSQDFYNSFVRFARVMEKIQKFVENISQLSKFRRFISNQAIKDNLKAILKDFDACANDLHLSISINIKDQTRKDLEILHSDLEQMAQFLENIDLHVTDLMRKVDSNQEYNEKMMAILNNTCEQVSMINSKIKKKVRYQAKQILLEELTGSSDTNGRRGHIVKKIYKGMDVACKKVTVETENKEEVERFESQLAILEKLHHCDYIIRFYGILNSSDDEKIMVYEWSENGNLREAYEKYNIPWGKKLNIALGICRGLVFLNATKIYHHDIRCENILMTSQWEPKIANFKISRWVSAKTKKYIDPIASLNWMAPEKIKGLNNPDKNRYTAGCEIFR</sequence>
<organism evidence="1 2">
    <name type="scientific">Acaulospora colombiana</name>
    <dbReference type="NCBI Taxonomy" id="27376"/>
    <lineage>
        <taxon>Eukaryota</taxon>
        <taxon>Fungi</taxon>
        <taxon>Fungi incertae sedis</taxon>
        <taxon>Mucoromycota</taxon>
        <taxon>Glomeromycotina</taxon>
        <taxon>Glomeromycetes</taxon>
        <taxon>Diversisporales</taxon>
        <taxon>Acaulosporaceae</taxon>
        <taxon>Acaulospora</taxon>
    </lineage>
</organism>
<reference evidence="1" key="1">
    <citation type="submission" date="2021-06" db="EMBL/GenBank/DDBJ databases">
        <authorList>
            <person name="Kallberg Y."/>
            <person name="Tangrot J."/>
            <person name="Rosling A."/>
        </authorList>
    </citation>
    <scope>NUCLEOTIDE SEQUENCE</scope>
    <source>
        <strain evidence="1">CL356</strain>
    </source>
</reference>
<comment type="caution">
    <text evidence="1">The sequence shown here is derived from an EMBL/GenBank/DDBJ whole genome shotgun (WGS) entry which is preliminary data.</text>
</comment>
<dbReference type="EMBL" id="CAJVPT010014518">
    <property type="protein sequence ID" value="CAG8605157.1"/>
    <property type="molecule type" value="Genomic_DNA"/>
</dbReference>
<evidence type="ECO:0000313" key="1">
    <source>
        <dbReference type="EMBL" id="CAG8605157.1"/>
    </source>
</evidence>
<dbReference type="Proteomes" id="UP000789525">
    <property type="component" value="Unassembled WGS sequence"/>
</dbReference>
<gene>
    <name evidence="1" type="ORF">ACOLOM_LOCUS6824</name>
</gene>
<keyword evidence="2" id="KW-1185">Reference proteome</keyword>
<accession>A0ACA9MP65</accession>
<name>A0ACA9MP65_9GLOM</name>
<evidence type="ECO:0000313" key="2">
    <source>
        <dbReference type="Proteomes" id="UP000789525"/>
    </source>
</evidence>